<dbReference type="AlphaFoldDB" id="A0AAD7C272"/>
<evidence type="ECO:0000313" key="2">
    <source>
        <dbReference type="Proteomes" id="UP001221142"/>
    </source>
</evidence>
<proteinExistence type="predicted"/>
<keyword evidence="2" id="KW-1185">Reference proteome</keyword>
<name>A0AAD7C272_9AGAR</name>
<comment type="caution">
    <text evidence="1">The sequence shown here is derived from an EMBL/GenBank/DDBJ whole genome shotgun (WGS) entry which is preliminary data.</text>
</comment>
<reference evidence="1" key="1">
    <citation type="submission" date="2023-03" db="EMBL/GenBank/DDBJ databases">
        <title>Massive genome expansion in bonnet fungi (Mycena s.s.) driven by repeated elements and novel gene families across ecological guilds.</title>
        <authorList>
            <consortium name="Lawrence Berkeley National Laboratory"/>
            <person name="Harder C.B."/>
            <person name="Miyauchi S."/>
            <person name="Viragh M."/>
            <person name="Kuo A."/>
            <person name="Thoen E."/>
            <person name="Andreopoulos B."/>
            <person name="Lu D."/>
            <person name="Skrede I."/>
            <person name="Drula E."/>
            <person name="Henrissat B."/>
            <person name="Morin E."/>
            <person name="Kohler A."/>
            <person name="Barry K."/>
            <person name="LaButti K."/>
            <person name="Morin E."/>
            <person name="Salamov A."/>
            <person name="Lipzen A."/>
            <person name="Mereny Z."/>
            <person name="Hegedus B."/>
            <person name="Baldrian P."/>
            <person name="Stursova M."/>
            <person name="Weitz H."/>
            <person name="Taylor A."/>
            <person name="Grigoriev I.V."/>
            <person name="Nagy L.G."/>
            <person name="Martin F."/>
            <person name="Kauserud H."/>
        </authorList>
    </citation>
    <scope>NUCLEOTIDE SEQUENCE</scope>
    <source>
        <strain evidence="1">9284</strain>
    </source>
</reference>
<protein>
    <recommendedName>
        <fullName evidence="3">F-box domain-containing protein</fullName>
    </recommendedName>
</protein>
<sequence length="399" mass="45569">MKDSPWTLAQTCSYWRAVAVSTPSLWSFVKVDASFGLSPLPMVQTQVQRSGALTIHFWACADMDSTSQVELFRLLSDHFERWEELNLCLSRDLVPLMAALRGRLPALQRLLLRWNGPESQTRVDSVQWFDTADSLVDVTAYSEYRYIPVSLPSQHCITRYDIDASGETHAQLLTLLPNLIEARIKIAFSGTWPTVDDKITLLHLQRLYVNFTDSLSELRAPRLEELAFFNTGLHPDRDKLGRGLCAFLNRSACSLKRLCLGGPLDADWTTRILRQFKTITELVFLKTSDLKEHLTMLMAGADKTVAPQLLAIHLGFQEVTSDSYRSLYMKTLESRWNAQDCHALRNATVLLDEEDWMYDPDLEALSDELRKGGLQLSELHGLAAEMHYVGWVYKRHWKC</sequence>
<gene>
    <name evidence="1" type="ORF">FB45DRAFT_1001863</name>
</gene>
<dbReference type="EMBL" id="JARKIF010000006">
    <property type="protein sequence ID" value="KAJ7636953.1"/>
    <property type="molecule type" value="Genomic_DNA"/>
</dbReference>
<accession>A0AAD7C272</accession>
<organism evidence="1 2">
    <name type="scientific">Roridomyces roridus</name>
    <dbReference type="NCBI Taxonomy" id="1738132"/>
    <lineage>
        <taxon>Eukaryota</taxon>
        <taxon>Fungi</taxon>
        <taxon>Dikarya</taxon>
        <taxon>Basidiomycota</taxon>
        <taxon>Agaricomycotina</taxon>
        <taxon>Agaricomycetes</taxon>
        <taxon>Agaricomycetidae</taxon>
        <taxon>Agaricales</taxon>
        <taxon>Marasmiineae</taxon>
        <taxon>Mycenaceae</taxon>
        <taxon>Roridomyces</taxon>
    </lineage>
</organism>
<dbReference type="Proteomes" id="UP001221142">
    <property type="component" value="Unassembled WGS sequence"/>
</dbReference>
<evidence type="ECO:0008006" key="3">
    <source>
        <dbReference type="Google" id="ProtNLM"/>
    </source>
</evidence>
<evidence type="ECO:0000313" key="1">
    <source>
        <dbReference type="EMBL" id="KAJ7636953.1"/>
    </source>
</evidence>